<reference evidence="3" key="1">
    <citation type="submission" date="2015-06" db="EMBL/GenBank/DDBJ databases">
        <title>Expansion of signal transduction pathways in fungi by whole-genome duplication.</title>
        <authorList>
            <consortium name="DOE Joint Genome Institute"/>
            <person name="Corrochano L.M."/>
            <person name="Kuo A."/>
            <person name="Marcet-Houben M."/>
            <person name="Polaino S."/>
            <person name="Salamov A."/>
            <person name="Villalobos J.M."/>
            <person name="Alvarez M.I."/>
            <person name="Avalos J."/>
            <person name="Benito E.P."/>
            <person name="Benoit I."/>
            <person name="Burger G."/>
            <person name="Camino L.P."/>
            <person name="Canovas D."/>
            <person name="Cerda-Olmedo E."/>
            <person name="Cheng J.-F."/>
            <person name="Dominguez A."/>
            <person name="Elias M."/>
            <person name="Eslava A.P."/>
            <person name="Glaser F."/>
            <person name="Grimwood J."/>
            <person name="Gutierrez G."/>
            <person name="Heitman J."/>
            <person name="Henrissat B."/>
            <person name="Iturriaga E.A."/>
            <person name="Lang B.F."/>
            <person name="Lavin J.L."/>
            <person name="Lee S."/>
            <person name="Li W."/>
            <person name="Lindquist E."/>
            <person name="Lopez-Garcia S."/>
            <person name="Luque E.M."/>
            <person name="Marcos A.T."/>
            <person name="Martin J."/>
            <person name="McCluskey K."/>
            <person name="Medina H.R."/>
            <person name="Miralles-Duran A."/>
            <person name="Miyazaki A."/>
            <person name="Munoz-Torres E."/>
            <person name="Oguiza J.A."/>
            <person name="Ohm R."/>
            <person name="Olmedo M."/>
            <person name="Orejas M."/>
            <person name="Ortiz-Castellanos L."/>
            <person name="Pisabarro A.G."/>
            <person name="Rodriguez-Romero J."/>
            <person name="Ruiz-Herrera J."/>
            <person name="Ruiz-Vazquez R."/>
            <person name="Sanz C."/>
            <person name="Schackwitz W."/>
            <person name="Schmutz J."/>
            <person name="Shahriari M."/>
            <person name="Shelest E."/>
            <person name="Silva-Franco F."/>
            <person name="Soanes D."/>
            <person name="Syed K."/>
            <person name="Tagua V.G."/>
            <person name="Talbot N.J."/>
            <person name="Thon M."/>
            <person name="De vries R.P."/>
            <person name="Wiebenga A."/>
            <person name="Yadav J.S."/>
            <person name="Braun E.L."/>
            <person name="Baker S."/>
            <person name="Garre V."/>
            <person name="Horwitz B."/>
            <person name="Torres-Martinez S."/>
            <person name="Idnurm A."/>
            <person name="Herrera-Estrella A."/>
            <person name="Gabaldon T."/>
            <person name="Grigoriev I.V."/>
        </authorList>
    </citation>
    <scope>NUCLEOTIDE SEQUENCE [LARGE SCALE GENOMIC DNA]</scope>
    <source>
        <strain evidence="3">NRRL 1555(-)</strain>
    </source>
</reference>
<evidence type="ECO:0000256" key="1">
    <source>
        <dbReference type="SAM" id="Phobius"/>
    </source>
</evidence>
<dbReference type="Proteomes" id="UP000077315">
    <property type="component" value="Unassembled WGS sequence"/>
</dbReference>
<keyword evidence="1" id="KW-1133">Transmembrane helix</keyword>
<dbReference type="GeneID" id="29003116"/>
<keyword evidence="1" id="KW-0472">Membrane</keyword>
<name>A0A162TWS1_PHYB8</name>
<sequence>MPLTWIDESLATNSCIYFLCSSVNFFFPLFLPRLNKLSGSSSYFFSQRCATLESIFNCFAAALELSNFSSFSLKNLMISSSVLKTMTILINYITQSLRTVFIYGAIGLKYLCIMVFFKRYQLLQK</sequence>
<accession>A0A162TWS1</accession>
<feature type="transmembrane region" description="Helical" evidence="1">
    <location>
        <begin position="12"/>
        <end position="31"/>
    </location>
</feature>
<feature type="transmembrane region" description="Helical" evidence="1">
    <location>
        <begin position="100"/>
        <end position="117"/>
    </location>
</feature>
<dbReference type="InParanoid" id="A0A162TWS1"/>
<keyword evidence="3" id="KW-1185">Reference proteome</keyword>
<dbReference type="RefSeq" id="XP_018289632.1">
    <property type="nucleotide sequence ID" value="XM_018442210.1"/>
</dbReference>
<gene>
    <name evidence="2" type="ORF">PHYBLDRAFT_70069</name>
</gene>
<keyword evidence="1" id="KW-0812">Transmembrane</keyword>
<dbReference type="AlphaFoldDB" id="A0A162TWS1"/>
<dbReference type="VEuPathDB" id="FungiDB:PHYBLDRAFT_70069"/>
<evidence type="ECO:0000313" key="3">
    <source>
        <dbReference type="Proteomes" id="UP000077315"/>
    </source>
</evidence>
<protein>
    <submittedName>
        <fullName evidence="2">Uncharacterized protein</fullName>
    </submittedName>
</protein>
<organism evidence="2 3">
    <name type="scientific">Phycomyces blakesleeanus (strain ATCC 8743b / DSM 1359 / FGSC 10004 / NBRC 33097 / NRRL 1555)</name>
    <dbReference type="NCBI Taxonomy" id="763407"/>
    <lineage>
        <taxon>Eukaryota</taxon>
        <taxon>Fungi</taxon>
        <taxon>Fungi incertae sedis</taxon>
        <taxon>Mucoromycota</taxon>
        <taxon>Mucoromycotina</taxon>
        <taxon>Mucoromycetes</taxon>
        <taxon>Mucorales</taxon>
        <taxon>Phycomycetaceae</taxon>
        <taxon>Phycomyces</taxon>
    </lineage>
</organism>
<evidence type="ECO:0000313" key="2">
    <source>
        <dbReference type="EMBL" id="OAD71592.1"/>
    </source>
</evidence>
<dbReference type="EMBL" id="KV440985">
    <property type="protein sequence ID" value="OAD71592.1"/>
    <property type="molecule type" value="Genomic_DNA"/>
</dbReference>
<proteinExistence type="predicted"/>